<protein>
    <recommendedName>
        <fullName evidence="4">Glucosyltransferase</fullName>
    </recommendedName>
</protein>
<feature type="transmembrane region" description="Helical" evidence="1">
    <location>
        <begin position="411"/>
        <end position="433"/>
    </location>
</feature>
<feature type="transmembrane region" description="Helical" evidence="1">
    <location>
        <begin position="358"/>
        <end position="376"/>
    </location>
</feature>
<feature type="transmembrane region" description="Helical" evidence="1">
    <location>
        <begin position="73"/>
        <end position="91"/>
    </location>
</feature>
<dbReference type="EMBL" id="FPKT01000002">
    <property type="protein sequence ID" value="SFZ74803.1"/>
    <property type="molecule type" value="Genomic_DNA"/>
</dbReference>
<gene>
    <name evidence="2" type="ORF">SAMN03097721_00953</name>
</gene>
<feature type="transmembrane region" description="Helical" evidence="1">
    <location>
        <begin position="261"/>
        <end position="282"/>
    </location>
</feature>
<evidence type="ECO:0000313" key="2">
    <source>
        <dbReference type="EMBL" id="SFZ74803.1"/>
    </source>
</evidence>
<keyword evidence="1" id="KW-0812">Transmembrane</keyword>
<keyword evidence="1" id="KW-0472">Membrane</keyword>
<feature type="transmembrane region" description="Helical" evidence="1">
    <location>
        <begin position="183"/>
        <end position="198"/>
    </location>
</feature>
<feature type="transmembrane region" description="Helical" evidence="1">
    <location>
        <begin position="205"/>
        <end position="228"/>
    </location>
</feature>
<organism evidence="2 3">
    <name type="scientific">Staphylococcus pasteuri</name>
    <dbReference type="NCBI Taxonomy" id="45972"/>
    <lineage>
        <taxon>Bacteria</taxon>
        <taxon>Bacillati</taxon>
        <taxon>Bacillota</taxon>
        <taxon>Bacilli</taxon>
        <taxon>Bacillales</taxon>
        <taxon>Staphylococcaceae</taxon>
        <taxon>Staphylococcus</taxon>
    </lineage>
</organism>
<feature type="transmembrane region" description="Helical" evidence="1">
    <location>
        <begin position="382"/>
        <end position="399"/>
    </location>
</feature>
<feature type="transmembrane region" description="Helical" evidence="1">
    <location>
        <begin position="294"/>
        <end position="313"/>
    </location>
</feature>
<keyword evidence="3" id="KW-1185">Reference proteome</keyword>
<name>A0ABY1H5X7_9STAP</name>
<reference evidence="2 3" key="1">
    <citation type="submission" date="2016-11" db="EMBL/GenBank/DDBJ databases">
        <authorList>
            <person name="Varghese N."/>
            <person name="Submissions S."/>
        </authorList>
    </citation>
    <scope>NUCLEOTIDE SEQUENCE [LARGE SCALE GENOMIC DNA]</scope>
    <source>
        <strain evidence="2 3">NFIX07</strain>
    </source>
</reference>
<comment type="caution">
    <text evidence="2">The sequence shown here is derived from an EMBL/GenBank/DDBJ whole genome shotgun (WGS) entry which is preliminary data.</text>
</comment>
<proteinExistence type="predicted"/>
<sequence>MYNMIKFRMNELYVGCIFIFLFYLLISILTPLSADDFKWYVVNKASNYREMIEYTDGRYLCHLLAMTAMKINILRYILYAIISFGLVYLLALIQQQQQQQQHFNFYIVVSFILLLIMPRVIYRETYGGFDGFFRYVPSTLISVFILFIVVLTIYKLEMLSTKWIVLFLICTLLGQFFVENITLYNILILLIGNIVFMIRHRNFNYYLIIGFMLSLIGAMLMFINPIYISIYRGGDSYFRFSDKLGLKHKIGYTLLKQIPEYIFIDQFLIVSMIGFITIGFLIKNQLFAHTKLYWKILLILSIAILPFYKLFVYDFLQFNLLKGSLAVALLNTFICGWFFIALVISVRFIFKEQVIRNLGYYALGSIPLVTLPLLLVSPLGAGNFYTIYVLWCLYLLLLISQYKIQCQSIWIGLKGFSIALAFIFIVTMSVIYFNNIQRIDMINKQLDTHRYKHVVVLERLPFENILNKATPTSNMQHKSFKMYYDIPQNVKLKIVPYGSSLARLEGD</sequence>
<dbReference type="Proteomes" id="UP000182665">
    <property type="component" value="Unassembled WGS sequence"/>
</dbReference>
<dbReference type="RefSeq" id="WP_046467055.1">
    <property type="nucleotide sequence ID" value="NZ_CP017463.1"/>
</dbReference>
<feature type="transmembrane region" description="Helical" evidence="1">
    <location>
        <begin position="134"/>
        <end position="154"/>
    </location>
</feature>
<feature type="transmembrane region" description="Helical" evidence="1">
    <location>
        <begin position="103"/>
        <end position="122"/>
    </location>
</feature>
<feature type="transmembrane region" description="Helical" evidence="1">
    <location>
        <begin position="325"/>
        <end position="346"/>
    </location>
</feature>
<evidence type="ECO:0008006" key="4">
    <source>
        <dbReference type="Google" id="ProtNLM"/>
    </source>
</evidence>
<evidence type="ECO:0000313" key="3">
    <source>
        <dbReference type="Proteomes" id="UP000182665"/>
    </source>
</evidence>
<accession>A0ABY1H5X7</accession>
<feature type="transmembrane region" description="Helical" evidence="1">
    <location>
        <begin position="161"/>
        <end position="177"/>
    </location>
</feature>
<feature type="transmembrane region" description="Helical" evidence="1">
    <location>
        <begin position="12"/>
        <end position="34"/>
    </location>
</feature>
<evidence type="ECO:0000256" key="1">
    <source>
        <dbReference type="SAM" id="Phobius"/>
    </source>
</evidence>
<keyword evidence="1" id="KW-1133">Transmembrane helix</keyword>